<dbReference type="EMBL" id="CAQI01000029">
    <property type="protein sequence ID" value="CCQ44691.1"/>
    <property type="molecule type" value="Genomic_DNA"/>
</dbReference>
<dbReference type="RefSeq" id="WP_050053746.1">
    <property type="nucleotide sequence ID" value="NZ_CAQI01000029.1"/>
</dbReference>
<sequence length="68" mass="7326">MTHEEIRAALEDAADTNAIVTVTKDDGRTFTGAVHRHATDPALFTIRSGGRGRPAVVHPADVEDVIFE</sequence>
<dbReference type="Proteomes" id="UP000035722">
    <property type="component" value="Unassembled WGS sequence"/>
</dbReference>
<evidence type="ECO:0000313" key="2">
    <source>
        <dbReference type="Proteomes" id="UP000035722"/>
    </source>
</evidence>
<protein>
    <submittedName>
        <fullName evidence="1">Uncharacterized protein</fullName>
    </submittedName>
</protein>
<comment type="caution">
    <text evidence="1">The sequence shown here is derived from an EMBL/GenBank/DDBJ whole genome shotgun (WGS) entry which is preliminary data.</text>
</comment>
<name>A0A024GYX9_9MICC</name>
<reference evidence="2" key="1">
    <citation type="journal article" date="2014" name="Genome Announc.">
        <title>Genome Sequence of Arthrobacter siccitolerans 4J27, a Xeroprotectant-Producing Desiccation-Tolerant Microorganism.</title>
        <authorList>
            <person name="Manzanera M."/>
            <person name="Santa-Cruz-Calvo L."/>
            <person name="Vilchez J.I."/>
            <person name="Garcia-Fontana C."/>
            <person name="Silva-Castro G.A."/>
            <person name="Calvo C."/>
            <person name="Gonzalez-Lopez J."/>
        </authorList>
    </citation>
    <scope>NUCLEOTIDE SEQUENCE [LARGE SCALE GENOMIC DNA]</scope>
    <source>
        <strain evidence="2">4J27</strain>
    </source>
</reference>
<dbReference type="STRING" id="861266.ARTSIC4J27_620"/>
<evidence type="ECO:0000313" key="1">
    <source>
        <dbReference type="EMBL" id="CCQ44691.1"/>
    </source>
</evidence>
<proteinExistence type="predicted"/>
<gene>
    <name evidence="1" type="ORF">ARTSIC4J27_620</name>
</gene>
<accession>A0A024GYX9</accession>
<keyword evidence="2" id="KW-1185">Reference proteome</keyword>
<dbReference type="AlphaFoldDB" id="A0A024GYX9"/>
<organism evidence="1 2">
    <name type="scientific">Pseudarthrobacter siccitolerans</name>
    <dbReference type="NCBI Taxonomy" id="861266"/>
    <lineage>
        <taxon>Bacteria</taxon>
        <taxon>Bacillati</taxon>
        <taxon>Actinomycetota</taxon>
        <taxon>Actinomycetes</taxon>
        <taxon>Micrococcales</taxon>
        <taxon>Micrococcaceae</taxon>
        <taxon>Pseudarthrobacter</taxon>
    </lineage>
</organism>